<dbReference type="Gene3D" id="2.60.40.3330">
    <property type="match status" value="1"/>
</dbReference>
<dbReference type="GO" id="GO:0005576">
    <property type="term" value="C:extracellular region"/>
    <property type="evidence" value="ECO:0007669"/>
    <property type="project" value="UniProtKB-SubCell"/>
</dbReference>
<dbReference type="PANTHER" id="PTHR21700:SF3">
    <property type="entry name" value="TRANSTHYRETIN-LIKE PROTEIN 5"/>
    <property type="match status" value="1"/>
</dbReference>
<comment type="caution">
    <text evidence="6">The sequence shown here is derived from an EMBL/GenBank/DDBJ whole genome shotgun (WGS) entry which is preliminary data.</text>
</comment>
<dbReference type="Pfam" id="PF01060">
    <property type="entry name" value="TTR-52"/>
    <property type="match status" value="1"/>
</dbReference>
<evidence type="ECO:0000256" key="1">
    <source>
        <dbReference type="ARBA" id="ARBA00004613"/>
    </source>
</evidence>
<dbReference type="Proteomes" id="UP001608902">
    <property type="component" value="Unassembled WGS sequence"/>
</dbReference>
<keyword evidence="7" id="KW-1185">Reference proteome</keyword>
<reference evidence="6 7" key="1">
    <citation type="submission" date="2024-08" db="EMBL/GenBank/DDBJ databases">
        <title>Gnathostoma spinigerum genome.</title>
        <authorList>
            <person name="Gonzalez-Bertolin B."/>
            <person name="Monzon S."/>
            <person name="Zaballos A."/>
            <person name="Jimenez P."/>
            <person name="Dekumyoy P."/>
            <person name="Varona S."/>
            <person name="Cuesta I."/>
            <person name="Sumanam S."/>
            <person name="Adisakwattana P."/>
            <person name="Gasser R.B."/>
            <person name="Hernandez-Gonzalez A."/>
            <person name="Young N.D."/>
            <person name="Perteguer M.J."/>
        </authorList>
    </citation>
    <scope>NUCLEOTIDE SEQUENCE [LARGE SCALE GENOMIC DNA]</scope>
    <source>
        <strain evidence="6">AL3</strain>
        <tissue evidence="6">Liver</tissue>
    </source>
</reference>
<comment type="similarity">
    <text evidence="2">Belongs to the nematode transthyretin-like family.</text>
</comment>
<name>A0ABD6EK82_9BILA</name>
<protein>
    <submittedName>
        <fullName evidence="6">Uncharacterized protein</fullName>
    </submittedName>
</protein>
<feature type="chain" id="PRO_5044822520" evidence="5">
    <location>
        <begin position="21"/>
        <end position="138"/>
    </location>
</feature>
<keyword evidence="4 5" id="KW-0732">Signal</keyword>
<dbReference type="InterPro" id="IPR001534">
    <property type="entry name" value="Transthyretin-like"/>
</dbReference>
<feature type="signal peptide" evidence="5">
    <location>
        <begin position="1"/>
        <end position="20"/>
    </location>
</feature>
<accession>A0ABD6EK82</accession>
<dbReference type="InterPro" id="IPR038479">
    <property type="entry name" value="Transthyretin-like_sf"/>
</dbReference>
<evidence type="ECO:0000256" key="5">
    <source>
        <dbReference type="SAM" id="SignalP"/>
    </source>
</evidence>
<dbReference type="EMBL" id="JBGFUD010002651">
    <property type="protein sequence ID" value="MFH4977831.1"/>
    <property type="molecule type" value="Genomic_DNA"/>
</dbReference>
<evidence type="ECO:0000256" key="4">
    <source>
        <dbReference type="ARBA" id="ARBA00022729"/>
    </source>
</evidence>
<comment type="subcellular location">
    <subcellularLocation>
        <location evidence="1">Secreted</location>
    </subcellularLocation>
</comment>
<evidence type="ECO:0000256" key="3">
    <source>
        <dbReference type="ARBA" id="ARBA00022525"/>
    </source>
</evidence>
<evidence type="ECO:0000256" key="2">
    <source>
        <dbReference type="ARBA" id="ARBA00010112"/>
    </source>
</evidence>
<sequence length="138" mass="15691">MTFILSAAIIFIFLGTSVSGLFGSMKNVTVKGQLGCGGKSYPNIKIQLWEDDTWGLDDLLNETTSARDGHFRVYGQTKEIRNIEPYLIIEHHCDNGLLNPQCKIRDRYDVPKEFQGRTYDMGIVSLNIASRKHKKYCD</sequence>
<proteinExistence type="inferred from homology"/>
<evidence type="ECO:0000313" key="7">
    <source>
        <dbReference type="Proteomes" id="UP001608902"/>
    </source>
</evidence>
<organism evidence="6 7">
    <name type="scientific">Gnathostoma spinigerum</name>
    <dbReference type="NCBI Taxonomy" id="75299"/>
    <lineage>
        <taxon>Eukaryota</taxon>
        <taxon>Metazoa</taxon>
        <taxon>Ecdysozoa</taxon>
        <taxon>Nematoda</taxon>
        <taxon>Chromadorea</taxon>
        <taxon>Rhabditida</taxon>
        <taxon>Spirurina</taxon>
        <taxon>Gnathostomatomorpha</taxon>
        <taxon>Gnathostomatoidea</taxon>
        <taxon>Gnathostomatidae</taxon>
        <taxon>Gnathostoma</taxon>
    </lineage>
</organism>
<dbReference type="PANTHER" id="PTHR21700">
    <property type="entry name" value="TRANSTHYRETIN-LIKE FAMILY PROTEIN-RELATED"/>
    <property type="match status" value="1"/>
</dbReference>
<evidence type="ECO:0000313" key="6">
    <source>
        <dbReference type="EMBL" id="MFH4977831.1"/>
    </source>
</evidence>
<gene>
    <name evidence="6" type="ORF">AB6A40_004540</name>
</gene>
<keyword evidence="3" id="KW-0964">Secreted</keyword>
<dbReference type="AlphaFoldDB" id="A0ABD6EK82"/>